<gene>
    <name evidence="8" type="primary">LOC108709148</name>
</gene>
<dbReference type="Proteomes" id="UP000186698">
    <property type="component" value="Chromosome 2S"/>
</dbReference>
<evidence type="ECO:0000256" key="5">
    <source>
        <dbReference type="SAM" id="Phobius"/>
    </source>
</evidence>
<evidence type="ECO:0000256" key="2">
    <source>
        <dbReference type="ARBA" id="ARBA00022692"/>
    </source>
</evidence>
<dbReference type="RefSeq" id="XP_041440700.1">
    <property type="nucleotide sequence ID" value="XM_041584766.1"/>
</dbReference>
<dbReference type="PROSITE" id="PS50262">
    <property type="entry name" value="G_PROTEIN_RECEP_F1_2"/>
    <property type="match status" value="1"/>
</dbReference>
<dbReference type="GO" id="GO:0016020">
    <property type="term" value="C:membrane"/>
    <property type="evidence" value="ECO:0000318"/>
    <property type="project" value="GO_Central"/>
</dbReference>
<feature type="transmembrane region" description="Helical" evidence="5">
    <location>
        <begin position="77"/>
        <end position="99"/>
    </location>
</feature>
<keyword evidence="4 5" id="KW-0472">Membrane</keyword>
<dbReference type="InterPro" id="IPR017452">
    <property type="entry name" value="GPCR_Rhodpsn_7TM"/>
</dbReference>
<feature type="transmembrane region" description="Helical" evidence="5">
    <location>
        <begin position="139"/>
        <end position="159"/>
    </location>
</feature>
<dbReference type="InterPro" id="IPR000276">
    <property type="entry name" value="GPCR_Rhodpsn"/>
</dbReference>
<keyword evidence="2 5" id="KW-0812">Transmembrane</keyword>
<dbReference type="PANTHER" id="PTHR26451">
    <property type="entry name" value="G_PROTEIN_RECEP_F1_2 DOMAIN-CONTAINING PROTEIN"/>
    <property type="match status" value="1"/>
</dbReference>
<evidence type="ECO:0000313" key="8">
    <source>
        <dbReference type="RefSeq" id="XP_041440700.1"/>
    </source>
</evidence>
<evidence type="ECO:0000256" key="3">
    <source>
        <dbReference type="ARBA" id="ARBA00022989"/>
    </source>
</evidence>
<dbReference type="GeneID" id="108709148"/>
<keyword evidence="8" id="KW-0675">Receptor</keyword>
<feature type="transmembrane region" description="Helical" evidence="5">
    <location>
        <begin position="240"/>
        <end position="261"/>
    </location>
</feature>
<keyword evidence="3 5" id="KW-1133">Transmembrane helix</keyword>
<dbReference type="KEGG" id="xla:108709148"/>
<sequence length="351" mass="39521">MNNGLCCSQLTFSNAQPFLDAPYCIPQQCFALLMLLSFSFKSVIVKPMLAMGNFRVLYNDTDASAQARTVLNVKTGLVVLTLLCFSCFLYTITVILHVFFSSPHLKDNVRYLLFAHMLINDTAYLVSGLFLFLAAIYTLYLPLPACYFVFTVASVTFRVTPYNLAIMSLERYVAICFPLRQGELVTVRKGVAAIGGMWTLGLIPNLADFITFSPFIGMLQPIVCSQGALTVRPEQGTIRFYTYTLTFTLVALVILFTYYKVLMVARSIGSNKSSALKASKTVMLHAFQLLLYMTSLLSSMVETFPFNFITYLPISSFLLFTCLPRFLCPLIYGLRDEVIRKYVKKLHSPKH</sequence>
<reference evidence="7" key="1">
    <citation type="submission" date="2024-06" db="UniProtKB">
        <authorList>
            <consortium name="RefSeq"/>
        </authorList>
    </citation>
    <scope>NUCLEOTIDE SEQUENCE [LARGE SCALE GENOMIC DNA]</scope>
    <source>
        <strain evidence="7">J_2021</strain>
    </source>
</reference>
<dbReference type="SUPFAM" id="SSF81321">
    <property type="entry name" value="Family A G protein-coupled receptor-like"/>
    <property type="match status" value="1"/>
</dbReference>
<dbReference type="GO" id="GO:0005549">
    <property type="term" value="F:odorant binding"/>
    <property type="evidence" value="ECO:0000318"/>
    <property type="project" value="GO_Central"/>
</dbReference>
<name>A0A8J1MHZ3_XENLA</name>
<dbReference type="GO" id="GO:0004930">
    <property type="term" value="F:G protein-coupled receptor activity"/>
    <property type="evidence" value="ECO:0007669"/>
    <property type="project" value="InterPro"/>
</dbReference>
<comment type="subcellular location">
    <subcellularLocation>
        <location evidence="1">Membrane</location>
    </subcellularLocation>
</comment>
<dbReference type="GO" id="GO:0004984">
    <property type="term" value="F:olfactory receptor activity"/>
    <property type="evidence" value="ECO:0000318"/>
    <property type="project" value="GO_Central"/>
</dbReference>
<organism evidence="7 8">
    <name type="scientific">Xenopus laevis</name>
    <name type="common">African clawed frog</name>
    <dbReference type="NCBI Taxonomy" id="8355"/>
    <lineage>
        <taxon>Eukaryota</taxon>
        <taxon>Metazoa</taxon>
        <taxon>Chordata</taxon>
        <taxon>Craniata</taxon>
        <taxon>Vertebrata</taxon>
        <taxon>Euteleostomi</taxon>
        <taxon>Amphibia</taxon>
        <taxon>Batrachia</taxon>
        <taxon>Anura</taxon>
        <taxon>Pipoidea</taxon>
        <taxon>Pipidae</taxon>
        <taxon>Xenopodinae</taxon>
        <taxon>Xenopus</taxon>
        <taxon>Xenopus</taxon>
    </lineage>
</organism>
<evidence type="ECO:0000259" key="6">
    <source>
        <dbReference type="PROSITE" id="PS50262"/>
    </source>
</evidence>
<protein>
    <submittedName>
        <fullName evidence="8">Odorant receptor 131-2</fullName>
    </submittedName>
</protein>
<feature type="transmembrane region" description="Helical" evidence="5">
    <location>
        <begin position="313"/>
        <end position="334"/>
    </location>
</feature>
<evidence type="ECO:0000256" key="4">
    <source>
        <dbReference type="ARBA" id="ARBA00023136"/>
    </source>
</evidence>
<dbReference type="Pfam" id="PF00001">
    <property type="entry name" value="7tm_1"/>
    <property type="match status" value="1"/>
</dbReference>
<dbReference type="Gene3D" id="1.20.1070.10">
    <property type="entry name" value="Rhodopsin 7-helix transmembrane proteins"/>
    <property type="match status" value="1"/>
</dbReference>
<evidence type="ECO:0000256" key="1">
    <source>
        <dbReference type="ARBA" id="ARBA00004370"/>
    </source>
</evidence>
<dbReference type="GO" id="GO:0050911">
    <property type="term" value="P:detection of chemical stimulus involved in sensory perception of smell"/>
    <property type="evidence" value="ECO:0000318"/>
    <property type="project" value="GO_Central"/>
</dbReference>
<accession>A0A8J1MHZ3</accession>
<dbReference type="CDD" id="cd00637">
    <property type="entry name" value="7tm_classA_rhodopsin-like"/>
    <property type="match status" value="1"/>
</dbReference>
<feature type="transmembrane region" description="Helical" evidence="5">
    <location>
        <begin position="282"/>
        <end position="301"/>
    </location>
</feature>
<feature type="transmembrane region" description="Helical" evidence="5">
    <location>
        <begin position="25"/>
        <end position="45"/>
    </location>
</feature>
<dbReference type="AlphaFoldDB" id="A0A8J1MHZ3"/>
<dbReference type="InterPro" id="IPR052921">
    <property type="entry name" value="GPCR1_Superfamily_Member"/>
</dbReference>
<keyword evidence="7" id="KW-1185">Reference proteome</keyword>
<dbReference type="OrthoDB" id="8856247at2759"/>
<reference evidence="8" key="2">
    <citation type="submission" date="2025-08" db="UniProtKB">
        <authorList>
            <consortium name="RefSeq"/>
        </authorList>
    </citation>
    <scope>IDENTIFICATION</scope>
    <source>
        <strain evidence="8">J_2021</strain>
        <tissue evidence="8">Erythrocytes</tissue>
    </source>
</reference>
<evidence type="ECO:0000313" key="7">
    <source>
        <dbReference type="Proteomes" id="UP000186698"/>
    </source>
</evidence>
<proteinExistence type="predicted"/>
<feature type="domain" description="G-protein coupled receptors family 1 profile" evidence="6">
    <location>
        <begin position="91"/>
        <end position="332"/>
    </location>
</feature>
<dbReference type="PANTHER" id="PTHR26451:SF991">
    <property type="entry name" value="ODORANT RECEPTOR"/>
    <property type="match status" value="1"/>
</dbReference>
<dbReference type="FunFam" id="1.20.1070.10:FF:000096">
    <property type="entry name" value="Odorant receptor 131-2"/>
    <property type="match status" value="1"/>
</dbReference>